<protein>
    <submittedName>
        <fullName evidence="3">Uncharacterized protein</fullName>
    </submittedName>
</protein>
<evidence type="ECO:0000313" key="3">
    <source>
        <dbReference type="EMBL" id="KZN32980.1"/>
    </source>
</evidence>
<sequence>MRYLFRVNTYQGIGHLMRCRWLATALQSQGQSCCFFVDKNTDLDALFDSFPFDIVQLEADLAEKQDAQQFISSAQSKIGDLSSVSVVVDNYQLGAQWEADIKKSGARVIALDDIHRTHSADVVIDQRLDLSGERNYSALVTQETSLLLGPDYTLLNPVYERAVNKGSLAGNNVLISLGGGGDWSQIEGLVQKLAEQRKVSLTVIVGPQAKNIHYLHQLQSSGLIELVESPESLIEYYQRCDLFFGALGTSLYELAATLTPALTFALAPNQENDWRSLDALGHFFHLGNLKHIDFDDVMQAIYALLDNLVAVKAMREAAPVRIDGQGAKRIARFLNGEDITLKTERSQSDECLRINDHLSYRDVIDQDINLYRNARNRPNNSEKMTVTQDVKLGEHIKWWFNNQRHSQILYYQGAPTIVMWHQLVRFDEQEYLIGGWFTTDVTPSFDVVTAALEWQLQQTFKSHPNAAWIAVINKENKFVNLLNQYLGFQRSREHTHYYLATQRAFPKATDNDFNFVHLENTKMER</sequence>
<evidence type="ECO:0000313" key="4">
    <source>
        <dbReference type="Proteomes" id="UP000076643"/>
    </source>
</evidence>
<comment type="caution">
    <text evidence="3">The sequence shown here is derived from an EMBL/GenBank/DDBJ whole genome shotgun (WGS) entry which is preliminary data.</text>
</comment>
<dbReference type="EMBL" id="AUYB01000126">
    <property type="protein sequence ID" value="KZN32980.1"/>
    <property type="molecule type" value="Genomic_DNA"/>
</dbReference>
<proteinExistence type="predicted"/>
<accession>A0A166VKX2</accession>
<evidence type="ECO:0000256" key="1">
    <source>
        <dbReference type="PIRSR" id="PIRSR620023-1"/>
    </source>
</evidence>
<dbReference type="InterPro" id="IPR020023">
    <property type="entry name" value="PseG"/>
</dbReference>
<dbReference type="RefSeq" id="WP_063365801.1">
    <property type="nucleotide sequence ID" value="NZ_AQHB01000016.1"/>
</dbReference>
<name>A0A166VKX2_9GAMM</name>
<gene>
    <name evidence="3" type="ORF">N475_20890</name>
</gene>
<organism evidence="3 4">
    <name type="scientific">Pseudoalteromonas luteoviolacea DSM 6061</name>
    <dbReference type="NCBI Taxonomy" id="1365250"/>
    <lineage>
        <taxon>Bacteria</taxon>
        <taxon>Pseudomonadati</taxon>
        <taxon>Pseudomonadota</taxon>
        <taxon>Gammaproteobacteria</taxon>
        <taxon>Alteromonadales</taxon>
        <taxon>Pseudoalteromonadaceae</taxon>
        <taxon>Pseudoalteromonas</taxon>
    </lineage>
</organism>
<dbReference type="Gene3D" id="3.40.50.2000">
    <property type="entry name" value="Glycogen Phosphorylase B"/>
    <property type="match status" value="1"/>
</dbReference>
<feature type="active site" description="Proton acceptor" evidence="1">
    <location>
        <position position="15"/>
    </location>
</feature>
<evidence type="ECO:0000256" key="2">
    <source>
        <dbReference type="PIRSR" id="PIRSR620023-2"/>
    </source>
</evidence>
<dbReference type="Proteomes" id="UP000076643">
    <property type="component" value="Unassembled WGS sequence"/>
</dbReference>
<dbReference type="AlphaFoldDB" id="A0A166VKX2"/>
<reference evidence="3 4" key="1">
    <citation type="submission" date="2013-07" db="EMBL/GenBank/DDBJ databases">
        <title>Comparative Genomic and Metabolomic Analysis of Twelve Strains of Pseudoalteromonas luteoviolacea.</title>
        <authorList>
            <person name="Vynne N.G."/>
            <person name="Mansson M."/>
            <person name="Gram L."/>
        </authorList>
    </citation>
    <scope>NUCLEOTIDE SEQUENCE [LARGE SCALE GENOMIC DNA]</scope>
    <source>
        <strain evidence="3 4">DSM 6061</strain>
    </source>
</reference>
<dbReference type="Gene3D" id="3.40.50.11190">
    <property type="match status" value="1"/>
</dbReference>
<dbReference type="SUPFAM" id="SSF53756">
    <property type="entry name" value="UDP-Glycosyltransferase/glycogen phosphorylase"/>
    <property type="match status" value="1"/>
</dbReference>
<dbReference type="NCBIfam" id="TIGR03590">
    <property type="entry name" value="PseG"/>
    <property type="match status" value="1"/>
</dbReference>
<feature type="binding site" evidence="2">
    <location>
        <position position="253"/>
    </location>
    <ligand>
        <name>substrate</name>
    </ligand>
</feature>
<keyword evidence="4" id="KW-1185">Reference proteome</keyword>
<dbReference type="PATRIC" id="fig|1365250.3.peg.4009"/>